<dbReference type="AlphaFoldDB" id="A0A8C5NPB5"/>
<protein>
    <submittedName>
        <fullName evidence="1">Uncharacterized protein</fullName>
    </submittedName>
</protein>
<name>A0A8C5NPB5_JUNHY</name>
<organism evidence="1 2">
    <name type="scientific">Junco hyemalis</name>
    <name type="common">Dark-eyed junco</name>
    <dbReference type="NCBI Taxonomy" id="40217"/>
    <lineage>
        <taxon>Eukaryota</taxon>
        <taxon>Metazoa</taxon>
        <taxon>Chordata</taxon>
        <taxon>Craniata</taxon>
        <taxon>Vertebrata</taxon>
        <taxon>Euteleostomi</taxon>
        <taxon>Archelosauria</taxon>
        <taxon>Archosauria</taxon>
        <taxon>Dinosauria</taxon>
        <taxon>Saurischia</taxon>
        <taxon>Theropoda</taxon>
        <taxon>Coelurosauria</taxon>
        <taxon>Aves</taxon>
        <taxon>Neognathae</taxon>
        <taxon>Neoaves</taxon>
        <taxon>Telluraves</taxon>
        <taxon>Australaves</taxon>
        <taxon>Passeriformes</taxon>
        <taxon>Passerellidae</taxon>
        <taxon>Junco</taxon>
    </lineage>
</organism>
<sequence>AEPRCLNGDILDKIWGYRESVQLSSFPSWLHVSKVLSCAASHILDYKTKTSFSELSPAPSRTVHLFLMLSIPLPVYSLAFCRAKTL</sequence>
<dbReference type="Proteomes" id="UP000694408">
    <property type="component" value="Unplaced"/>
</dbReference>
<evidence type="ECO:0000313" key="2">
    <source>
        <dbReference type="Proteomes" id="UP000694408"/>
    </source>
</evidence>
<reference evidence="1" key="2">
    <citation type="submission" date="2025-09" db="UniProtKB">
        <authorList>
            <consortium name="Ensembl"/>
        </authorList>
    </citation>
    <scope>IDENTIFICATION</scope>
</reference>
<evidence type="ECO:0000313" key="1">
    <source>
        <dbReference type="Ensembl" id="ENSJHYP00000013716.1"/>
    </source>
</evidence>
<proteinExistence type="predicted"/>
<dbReference type="Ensembl" id="ENSJHYT00000016582.1">
    <property type="protein sequence ID" value="ENSJHYP00000013716.1"/>
    <property type="gene ID" value="ENSJHYG00000010621.1"/>
</dbReference>
<keyword evidence="2" id="KW-1185">Reference proteome</keyword>
<reference evidence="1" key="1">
    <citation type="submission" date="2025-08" db="UniProtKB">
        <authorList>
            <consortium name="Ensembl"/>
        </authorList>
    </citation>
    <scope>IDENTIFICATION</scope>
</reference>
<accession>A0A8C5NPB5</accession>